<evidence type="ECO:0000313" key="3">
    <source>
        <dbReference type="EMBL" id="EGG18701.1"/>
    </source>
</evidence>
<keyword evidence="1" id="KW-1133">Transmembrane helix</keyword>
<dbReference type="KEGG" id="dfa:DFA_04197"/>
<feature type="signal peptide" evidence="2">
    <location>
        <begin position="1"/>
        <end position="20"/>
    </location>
</feature>
<dbReference type="AlphaFoldDB" id="F4Q1K0"/>
<evidence type="ECO:0000256" key="1">
    <source>
        <dbReference type="SAM" id="Phobius"/>
    </source>
</evidence>
<gene>
    <name evidence="3" type="ORF">DFA_04197</name>
</gene>
<name>F4Q1K0_CACFS</name>
<evidence type="ECO:0000313" key="4">
    <source>
        <dbReference type="Proteomes" id="UP000007797"/>
    </source>
</evidence>
<evidence type="ECO:0008006" key="5">
    <source>
        <dbReference type="Google" id="ProtNLM"/>
    </source>
</evidence>
<feature type="chain" id="PRO_5003313516" description="Transmembrane protein" evidence="2">
    <location>
        <begin position="21"/>
        <end position="133"/>
    </location>
</feature>
<keyword evidence="1" id="KW-0812">Transmembrane</keyword>
<sequence>MKFIATVLIVLCLVVASALSADTVTYIKLTGCGGSRPSECTQKYTVDECTPDNLCGTMADPTQWIIVSALSGKTYNISMYSDMYCATTLSTITSTCDECNTQTNLTTDCPSTGSALVVGSFTVFMGLLLSLLL</sequence>
<dbReference type="EMBL" id="GL883018">
    <property type="protein sequence ID" value="EGG18701.1"/>
    <property type="molecule type" value="Genomic_DNA"/>
</dbReference>
<dbReference type="Proteomes" id="UP000007797">
    <property type="component" value="Unassembled WGS sequence"/>
</dbReference>
<feature type="transmembrane region" description="Helical" evidence="1">
    <location>
        <begin position="113"/>
        <end position="132"/>
    </location>
</feature>
<reference evidence="4" key="1">
    <citation type="journal article" date="2011" name="Genome Res.">
        <title>Phylogeny-wide analysis of social amoeba genomes highlights ancient origins for complex intercellular communication.</title>
        <authorList>
            <person name="Heidel A.J."/>
            <person name="Lawal H.M."/>
            <person name="Felder M."/>
            <person name="Schilde C."/>
            <person name="Helps N.R."/>
            <person name="Tunggal B."/>
            <person name="Rivero F."/>
            <person name="John U."/>
            <person name="Schleicher M."/>
            <person name="Eichinger L."/>
            <person name="Platzer M."/>
            <person name="Noegel A.A."/>
            <person name="Schaap P."/>
            <person name="Gloeckner G."/>
        </authorList>
    </citation>
    <scope>NUCLEOTIDE SEQUENCE [LARGE SCALE GENOMIC DNA]</scope>
    <source>
        <strain evidence="4">SH3</strain>
    </source>
</reference>
<keyword evidence="2" id="KW-0732">Signal</keyword>
<keyword evidence="4" id="KW-1185">Reference proteome</keyword>
<keyword evidence="1" id="KW-0472">Membrane</keyword>
<accession>F4Q1K0</accession>
<proteinExistence type="predicted"/>
<dbReference type="GeneID" id="14870556"/>
<organism evidence="3 4">
    <name type="scientific">Cavenderia fasciculata</name>
    <name type="common">Slime mold</name>
    <name type="synonym">Dictyostelium fasciculatum</name>
    <dbReference type="NCBI Taxonomy" id="261658"/>
    <lineage>
        <taxon>Eukaryota</taxon>
        <taxon>Amoebozoa</taxon>
        <taxon>Evosea</taxon>
        <taxon>Eumycetozoa</taxon>
        <taxon>Dictyostelia</taxon>
        <taxon>Acytosteliales</taxon>
        <taxon>Cavenderiaceae</taxon>
        <taxon>Cavenderia</taxon>
    </lineage>
</organism>
<evidence type="ECO:0000256" key="2">
    <source>
        <dbReference type="SAM" id="SignalP"/>
    </source>
</evidence>
<dbReference type="RefSeq" id="XP_004366605.1">
    <property type="nucleotide sequence ID" value="XM_004366548.1"/>
</dbReference>
<protein>
    <recommendedName>
        <fullName evidence="5">Transmembrane protein</fullName>
    </recommendedName>
</protein>